<organism evidence="1 2">
    <name type="scientific">Sphingobacterium bambusae</name>
    <dbReference type="NCBI Taxonomy" id="662858"/>
    <lineage>
        <taxon>Bacteria</taxon>
        <taxon>Pseudomonadati</taxon>
        <taxon>Bacteroidota</taxon>
        <taxon>Sphingobacteriia</taxon>
        <taxon>Sphingobacteriales</taxon>
        <taxon>Sphingobacteriaceae</taxon>
        <taxon>Sphingobacterium</taxon>
    </lineage>
</organism>
<accession>A0ABW6BHJ4</accession>
<evidence type="ECO:0000313" key="1">
    <source>
        <dbReference type="EMBL" id="MFD2967375.1"/>
    </source>
</evidence>
<reference evidence="2" key="1">
    <citation type="journal article" date="2019" name="Int. J. Syst. Evol. Microbiol.">
        <title>The Global Catalogue of Microorganisms (GCM) 10K type strain sequencing project: providing services to taxonomists for standard genome sequencing and annotation.</title>
        <authorList>
            <consortium name="The Broad Institute Genomics Platform"/>
            <consortium name="The Broad Institute Genome Sequencing Center for Infectious Disease"/>
            <person name="Wu L."/>
            <person name="Ma J."/>
        </authorList>
    </citation>
    <scope>NUCLEOTIDE SEQUENCE [LARGE SCALE GENOMIC DNA]</scope>
    <source>
        <strain evidence="2">KCTC 22814</strain>
    </source>
</reference>
<evidence type="ECO:0008006" key="3">
    <source>
        <dbReference type="Google" id="ProtNLM"/>
    </source>
</evidence>
<dbReference type="EMBL" id="JBHUPB010000006">
    <property type="protein sequence ID" value="MFD2967375.1"/>
    <property type="molecule type" value="Genomic_DNA"/>
</dbReference>
<dbReference type="Proteomes" id="UP001597525">
    <property type="component" value="Unassembled WGS sequence"/>
</dbReference>
<gene>
    <name evidence="1" type="ORF">ACFS7Y_08250</name>
</gene>
<sequence>MKGLLLVFLTLFSSWGIELDSVRKQFEEAKASKEATESLYKLLKDYQKDDPVLLAYKGAALTLRARYLNERSAKKDMVSQGIALLERAIKLSPKQVEVRLIRLAIQENSPKILKYKMNIAEDKQMILSNTSAQPTAVKSLVKRYVKQSHLFTAEEQRTLNQ</sequence>
<name>A0ABW6BHJ4_9SPHI</name>
<evidence type="ECO:0000313" key="2">
    <source>
        <dbReference type="Proteomes" id="UP001597525"/>
    </source>
</evidence>
<dbReference type="RefSeq" id="WP_320186268.1">
    <property type="nucleotide sequence ID" value="NZ_CP138332.1"/>
</dbReference>
<keyword evidence="2" id="KW-1185">Reference proteome</keyword>
<protein>
    <recommendedName>
        <fullName evidence="3">Tetratricopeptide repeat protein</fullName>
    </recommendedName>
</protein>
<proteinExistence type="predicted"/>
<comment type="caution">
    <text evidence="1">The sequence shown here is derived from an EMBL/GenBank/DDBJ whole genome shotgun (WGS) entry which is preliminary data.</text>
</comment>